<accession>A0ACA9M2G3</accession>
<proteinExistence type="predicted"/>
<dbReference type="EMBL" id="CAJVPU010006907">
    <property type="protein sequence ID" value="CAG8566079.1"/>
    <property type="molecule type" value="Genomic_DNA"/>
</dbReference>
<protein>
    <submittedName>
        <fullName evidence="1">4076_t:CDS:1</fullName>
    </submittedName>
</protein>
<name>A0ACA9M2G3_9GLOM</name>
<gene>
    <name evidence="1" type="ORF">DHETER_LOCUS5855</name>
</gene>
<evidence type="ECO:0000313" key="1">
    <source>
        <dbReference type="EMBL" id="CAG8566079.1"/>
    </source>
</evidence>
<comment type="caution">
    <text evidence="1">The sequence shown here is derived from an EMBL/GenBank/DDBJ whole genome shotgun (WGS) entry which is preliminary data.</text>
</comment>
<sequence>MKNKNHLVSLIKKIIDYQKPDHLARSCIQKCQVGNRCINVRWIDFEINREGIDHVKKKSKISDGIRGTFVKINRKVAEASIRFSSSNDCIDRDFVGYISDIKIDVCSVKKWSVYYTIKSGLKKAIFIKEDQSAKDIKFNVNDNEGEAADSRANKPGNYQHGIKNEKDEQKASSCYDKNERCVKLEGVYVNQPCAIRTINGIFRTRGPVNNPTRLCDLSTSQGIDVQNRCKSTKVKMLNAQKLDGYKNLEQGVGW</sequence>
<dbReference type="Proteomes" id="UP000789702">
    <property type="component" value="Unassembled WGS sequence"/>
</dbReference>
<reference evidence="1" key="1">
    <citation type="submission" date="2021-06" db="EMBL/GenBank/DDBJ databases">
        <authorList>
            <person name="Kallberg Y."/>
            <person name="Tangrot J."/>
            <person name="Rosling A."/>
        </authorList>
    </citation>
    <scope>NUCLEOTIDE SEQUENCE</scope>
    <source>
        <strain evidence="1">IL203A</strain>
    </source>
</reference>
<organism evidence="1 2">
    <name type="scientific">Dentiscutata heterogama</name>
    <dbReference type="NCBI Taxonomy" id="1316150"/>
    <lineage>
        <taxon>Eukaryota</taxon>
        <taxon>Fungi</taxon>
        <taxon>Fungi incertae sedis</taxon>
        <taxon>Mucoromycota</taxon>
        <taxon>Glomeromycotina</taxon>
        <taxon>Glomeromycetes</taxon>
        <taxon>Diversisporales</taxon>
        <taxon>Gigasporaceae</taxon>
        <taxon>Dentiscutata</taxon>
    </lineage>
</organism>
<keyword evidence="2" id="KW-1185">Reference proteome</keyword>
<evidence type="ECO:0000313" key="2">
    <source>
        <dbReference type="Proteomes" id="UP000789702"/>
    </source>
</evidence>
<feature type="non-terminal residue" evidence="1">
    <location>
        <position position="254"/>
    </location>
</feature>